<dbReference type="EMBL" id="FOCO01000066">
    <property type="protein sequence ID" value="SEO22866.1"/>
    <property type="molecule type" value="Genomic_DNA"/>
</dbReference>
<evidence type="ECO:0000313" key="3">
    <source>
        <dbReference type="Proteomes" id="UP000183002"/>
    </source>
</evidence>
<feature type="chain" id="PRO_5010381286" description="SPOR domain-containing protein" evidence="1">
    <location>
        <begin position="23"/>
        <end position="215"/>
    </location>
</feature>
<dbReference type="AlphaFoldDB" id="A0A1H8N026"/>
<accession>A0A1H8N026</accession>
<reference evidence="2 3" key="1">
    <citation type="submission" date="2016-10" db="EMBL/GenBank/DDBJ databases">
        <authorList>
            <person name="de Groot N.N."/>
        </authorList>
    </citation>
    <scope>NUCLEOTIDE SEQUENCE [LARGE SCALE GENOMIC DNA]</scope>
    <source>
        <strain evidence="2 3">CGMCC 1.10836</strain>
    </source>
</reference>
<protein>
    <recommendedName>
        <fullName evidence="4">SPOR domain-containing protein</fullName>
    </recommendedName>
</protein>
<evidence type="ECO:0008006" key="4">
    <source>
        <dbReference type="Google" id="ProtNLM"/>
    </source>
</evidence>
<organism evidence="2 3">
    <name type="scientific">Pseudorhodobacter antarcticus</name>
    <dbReference type="NCBI Taxonomy" id="1077947"/>
    <lineage>
        <taxon>Bacteria</taxon>
        <taxon>Pseudomonadati</taxon>
        <taxon>Pseudomonadota</taxon>
        <taxon>Alphaproteobacteria</taxon>
        <taxon>Rhodobacterales</taxon>
        <taxon>Paracoccaceae</taxon>
        <taxon>Pseudorhodobacter</taxon>
    </lineage>
</organism>
<dbReference type="RefSeq" id="WP_139194132.1">
    <property type="nucleotide sequence ID" value="NZ_FOCO01000066.1"/>
</dbReference>
<sequence>MKRIGISLVICLLWLTGGKAQASNCSVDEYDHNGSTMEVQMCDNELYISYSRPKASLSKIGVRSGTMLFEGTISNIGAVSGVAYRFSADCGDIAYNVDGAIRPNSILLSGQAPVRNKKCQITKKGYDELLFTMQSYREKVAEGDWYAIAGSFRDRNSADQLVRKFPRDWTVVNTSICPKFTRGYWLVAVGPLSEQDAKTSASNVRGMEAYAKRCN</sequence>
<dbReference type="OrthoDB" id="8611435at2"/>
<dbReference type="Proteomes" id="UP000183002">
    <property type="component" value="Unassembled WGS sequence"/>
</dbReference>
<dbReference type="STRING" id="1077947.SAMN05216227_10663"/>
<evidence type="ECO:0000313" key="2">
    <source>
        <dbReference type="EMBL" id="SEO22866.1"/>
    </source>
</evidence>
<proteinExistence type="predicted"/>
<keyword evidence="3" id="KW-1185">Reference proteome</keyword>
<gene>
    <name evidence="2" type="ORF">SAMN05216227_10663</name>
</gene>
<evidence type="ECO:0000256" key="1">
    <source>
        <dbReference type="SAM" id="SignalP"/>
    </source>
</evidence>
<keyword evidence="1" id="KW-0732">Signal</keyword>
<name>A0A1H8N026_9RHOB</name>
<feature type="signal peptide" evidence="1">
    <location>
        <begin position="1"/>
        <end position="22"/>
    </location>
</feature>